<dbReference type="EMBL" id="KQ965751">
    <property type="protein sequence ID" value="KXS16655.1"/>
    <property type="molecule type" value="Genomic_DNA"/>
</dbReference>
<reference evidence="2 3" key="1">
    <citation type="journal article" date="2015" name="Genome Biol. Evol.">
        <title>Phylogenomic analyses indicate that early fungi evolved digesting cell walls of algal ancestors of land plants.</title>
        <authorList>
            <person name="Chang Y."/>
            <person name="Wang S."/>
            <person name="Sekimoto S."/>
            <person name="Aerts A.L."/>
            <person name="Choi C."/>
            <person name="Clum A."/>
            <person name="LaButti K.M."/>
            <person name="Lindquist E.A."/>
            <person name="Yee Ngan C."/>
            <person name="Ohm R.A."/>
            <person name="Salamov A.A."/>
            <person name="Grigoriev I.V."/>
            <person name="Spatafora J.W."/>
            <person name="Berbee M.L."/>
        </authorList>
    </citation>
    <scope>NUCLEOTIDE SEQUENCE [LARGE SCALE GENOMIC DNA]</scope>
    <source>
        <strain evidence="2 3">JEL478</strain>
    </source>
</reference>
<sequence length="133" mass="14583">MPSALIANSLRGTFYKPRLVTAAPKFSELLPLSDFPKYKHDAAGNPSSKTFAEDKHAQKEDSDAVLEDEDTGLDEPHPPASTTAPLPPRGADIAQQMGAHTRYNERKNLPPGFRAIDDGEEEGERATDPKREE</sequence>
<protein>
    <submittedName>
        <fullName evidence="2">Uncharacterized protein</fullName>
    </submittedName>
</protein>
<gene>
    <name evidence="2" type="ORF">M427DRAFT_494831</name>
</gene>
<evidence type="ECO:0000313" key="2">
    <source>
        <dbReference type="EMBL" id="KXS16655.1"/>
    </source>
</evidence>
<dbReference type="Proteomes" id="UP000070544">
    <property type="component" value="Unassembled WGS sequence"/>
</dbReference>
<feature type="compositionally biased region" description="Acidic residues" evidence="1">
    <location>
        <begin position="63"/>
        <end position="73"/>
    </location>
</feature>
<accession>A0A139AJS8</accession>
<evidence type="ECO:0000313" key="3">
    <source>
        <dbReference type="Proteomes" id="UP000070544"/>
    </source>
</evidence>
<organism evidence="2 3">
    <name type="scientific">Gonapodya prolifera (strain JEL478)</name>
    <name type="common">Monoblepharis prolifera</name>
    <dbReference type="NCBI Taxonomy" id="1344416"/>
    <lineage>
        <taxon>Eukaryota</taxon>
        <taxon>Fungi</taxon>
        <taxon>Fungi incertae sedis</taxon>
        <taxon>Chytridiomycota</taxon>
        <taxon>Chytridiomycota incertae sedis</taxon>
        <taxon>Monoblepharidomycetes</taxon>
        <taxon>Monoblepharidales</taxon>
        <taxon>Gonapodyaceae</taxon>
        <taxon>Gonapodya</taxon>
    </lineage>
</organism>
<feature type="region of interest" description="Disordered" evidence="1">
    <location>
        <begin position="36"/>
        <end position="133"/>
    </location>
</feature>
<proteinExistence type="predicted"/>
<name>A0A139AJS8_GONPJ</name>
<evidence type="ECO:0000256" key="1">
    <source>
        <dbReference type="SAM" id="MobiDB-lite"/>
    </source>
</evidence>
<feature type="compositionally biased region" description="Basic and acidic residues" evidence="1">
    <location>
        <begin position="124"/>
        <end position="133"/>
    </location>
</feature>
<feature type="compositionally biased region" description="Basic and acidic residues" evidence="1">
    <location>
        <begin position="51"/>
        <end position="62"/>
    </location>
</feature>
<keyword evidence="3" id="KW-1185">Reference proteome</keyword>
<dbReference type="AlphaFoldDB" id="A0A139AJS8"/>